<evidence type="ECO:0000256" key="1">
    <source>
        <dbReference type="ARBA" id="ARBA00022679"/>
    </source>
</evidence>
<evidence type="ECO:0000313" key="4">
    <source>
        <dbReference type="EMBL" id="AXK43089.1"/>
    </source>
</evidence>
<dbReference type="SUPFAM" id="SSF55729">
    <property type="entry name" value="Acyl-CoA N-acyltransferases (Nat)"/>
    <property type="match status" value="1"/>
</dbReference>
<keyword evidence="5" id="KW-1185">Reference proteome</keyword>
<dbReference type="InterPro" id="IPR000182">
    <property type="entry name" value="GNAT_dom"/>
</dbReference>
<dbReference type="OrthoDB" id="9797417at2"/>
<sequence>MPAAIRPSIKEELKDASSLCRRPKAYWGYDAAFMEACRDELTLSATDLEGGLSVGMCDGGVLSGVAQVISEGENWELEKLFVDPPAMGRGIGGQLFAWAVETVGARGGQTMHIAADPQAADFYRRMGAVDAGHISSASIPGRSLPLLCYQIADSG</sequence>
<dbReference type="GO" id="GO:0016747">
    <property type="term" value="F:acyltransferase activity, transferring groups other than amino-acyl groups"/>
    <property type="evidence" value="ECO:0007669"/>
    <property type="project" value="InterPro"/>
</dbReference>
<dbReference type="AlphaFoldDB" id="A0A345YGN7"/>
<reference evidence="5" key="1">
    <citation type="submission" date="2018-07" db="EMBL/GenBank/DDBJ databases">
        <title>Genome sequence of Erythrobacter strain YH-07, an antagonistic bacterium isolated from Yellow Sea.</title>
        <authorList>
            <person name="Tang T."/>
            <person name="Liu Q."/>
            <person name="Sun X."/>
        </authorList>
    </citation>
    <scope>NUCLEOTIDE SEQUENCE [LARGE SCALE GENOMIC DNA]</scope>
    <source>
        <strain evidence="5">YH-07</strain>
    </source>
</reference>
<organism evidence="4 5">
    <name type="scientific">Erythrobacter aureus</name>
    <dbReference type="NCBI Taxonomy" id="2182384"/>
    <lineage>
        <taxon>Bacteria</taxon>
        <taxon>Pseudomonadati</taxon>
        <taxon>Pseudomonadota</taxon>
        <taxon>Alphaproteobacteria</taxon>
        <taxon>Sphingomonadales</taxon>
        <taxon>Erythrobacteraceae</taxon>
        <taxon>Erythrobacter/Porphyrobacter group</taxon>
        <taxon>Erythrobacter</taxon>
    </lineage>
</organism>
<accession>A0A345YGN7</accession>
<evidence type="ECO:0000259" key="3">
    <source>
        <dbReference type="PROSITE" id="PS51186"/>
    </source>
</evidence>
<dbReference type="Proteomes" id="UP000254508">
    <property type="component" value="Chromosome"/>
</dbReference>
<name>A0A345YGN7_9SPHN</name>
<dbReference type="Pfam" id="PF00583">
    <property type="entry name" value="Acetyltransf_1"/>
    <property type="match status" value="1"/>
</dbReference>
<evidence type="ECO:0000256" key="2">
    <source>
        <dbReference type="ARBA" id="ARBA00023315"/>
    </source>
</evidence>
<proteinExistence type="predicted"/>
<dbReference type="Gene3D" id="3.40.630.30">
    <property type="match status" value="1"/>
</dbReference>
<dbReference type="EMBL" id="CP031357">
    <property type="protein sequence ID" value="AXK43089.1"/>
    <property type="molecule type" value="Genomic_DNA"/>
</dbReference>
<gene>
    <name evidence="4" type="ORF">DVR09_12835</name>
</gene>
<dbReference type="RefSeq" id="WP_115417273.1">
    <property type="nucleotide sequence ID" value="NZ_CP031357.1"/>
</dbReference>
<dbReference type="InterPro" id="IPR050832">
    <property type="entry name" value="Bact_Acetyltransf"/>
</dbReference>
<evidence type="ECO:0000313" key="5">
    <source>
        <dbReference type="Proteomes" id="UP000254508"/>
    </source>
</evidence>
<dbReference type="CDD" id="cd04301">
    <property type="entry name" value="NAT_SF"/>
    <property type="match status" value="1"/>
</dbReference>
<protein>
    <submittedName>
        <fullName evidence="4">N-acetyltransferase</fullName>
    </submittedName>
</protein>
<keyword evidence="1 4" id="KW-0808">Transferase</keyword>
<feature type="domain" description="N-acetyltransferase" evidence="3">
    <location>
        <begin position="3"/>
        <end position="151"/>
    </location>
</feature>
<dbReference type="PROSITE" id="PS51186">
    <property type="entry name" value="GNAT"/>
    <property type="match status" value="1"/>
</dbReference>
<dbReference type="KEGG" id="err:DVR09_12835"/>
<dbReference type="PANTHER" id="PTHR43877">
    <property type="entry name" value="AMINOALKYLPHOSPHONATE N-ACETYLTRANSFERASE-RELATED-RELATED"/>
    <property type="match status" value="1"/>
</dbReference>
<keyword evidence="2" id="KW-0012">Acyltransferase</keyword>
<dbReference type="InterPro" id="IPR016181">
    <property type="entry name" value="Acyl_CoA_acyltransferase"/>
</dbReference>